<evidence type="ECO:0000256" key="1">
    <source>
        <dbReference type="ARBA" id="ARBA00009922"/>
    </source>
</evidence>
<dbReference type="InterPro" id="IPR014016">
    <property type="entry name" value="UvrD-like_ATP-bd"/>
</dbReference>
<evidence type="ECO:0000256" key="6">
    <source>
        <dbReference type="ARBA" id="ARBA00022806"/>
    </source>
</evidence>
<keyword evidence="19" id="KW-1185">Reference proteome</keyword>
<name>A0ABW1QGP6_9ACTN</name>
<dbReference type="Proteomes" id="UP001596097">
    <property type="component" value="Unassembled WGS sequence"/>
</dbReference>
<dbReference type="Gene3D" id="1.10.10.160">
    <property type="match status" value="1"/>
</dbReference>
<evidence type="ECO:0000256" key="15">
    <source>
        <dbReference type="PROSITE-ProRule" id="PRU00560"/>
    </source>
</evidence>
<evidence type="ECO:0000256" key="7">
    <source>
        <dbReference type="ARBA" id="ARBA00022839"/>
    </source>
</evidence>
<dbReference type="InterPro" id="IPR038726">
    <property type="entry name" value="PDDEXK_AddAB-type"/>
</dbReference>
<dbReference type="PANTHER" id="PTHR11070">
    <property type="entry name" value="UVRD / RECB / PCRA DNA HELICASE FAMILY MEMBER"/>
    <property type="match status" value="1"/>
</dbReference>
<gene>
    <name evidence="18" type="ORF">ACFPYK_02025</name>
</gene>
<keyword evidence="6 15" id="KW-0347">Helicase</keyword>
<evidence type="ECO:0000313" key="18">
    <source>
        <dbReference type="EMBL" id="MFC6148153.1"/>
    </source>
</evidence>
<dbReference type="Gene3D" id="1.10.486.10">
    <property type="entry name" value="PCRA, domain 4"/>
    <property type="match status" value="1"/>
</dbReference>
<evidence type="ECO:0000256" key="4">
    <source>
        <dbReference type="ARBA" id="ARBA00022763"/>
    </source>
</evidence>
<dbReference type="PANTHER" id="PTHR11070:SF55">
    <property type="entry name" value="DNA 3'-5' HELICASE"/>
    <property type="match status" value="1"/>
</dbReference>
<evidence type="ECO:0000256" key="8">
    <source>
        <dbReference type="ARBA" id="ARBA00022840"/>
    </source>
</evidence>
<evidence type="ECO:0000256" key="3">
    <source>
        <dbReference type="ARBA" id="ARBA00022741"/>
    </source>
</evidence>
<organism evidence="18 19">
    <name type="scientific">Mumia xiangluensis</name>
    <dbReference type="NCBI Taxonomy" id="1678900"/>
    <lineage>
        <taxon>Bacteria</taxon>
        <taxon>Bacillati</taxon>
        <taxon>Actinomycetota</taxon>
        <taxon>Actinomycetes</taxon>
        <taxon>Propionibacteriales</taxon>
        <taxon>Nocardioidaceae</taxon>
        <taxon>Mumia</taxon>
    </lineage>
</organism>
<dbReference type="InterPro" id="IPR011604">
    <property type="entry name" value="PDDEXK-like_dom_sf"/>
</dbReference>
<dbReference type="InterPro" id="IPR011335">
    <property type="entry name" value="Restrct_endonuc-II-like"/>
</dbReference>
<evidence type="ECO:0000256" key="2">
    <source>
        <dbReference type="ARBA" id="ARBA00022722"/>
    </source>
</evidence>
<feature type="binding site" evidence="15">
    <location>
        <begin position="46"/>
        <end position="53"/>
    </location>
    <ligand>
        <name>ATP</name>
        <dbReference type="ChEBI" id="CHEBI:30616"/>
    </ligand>
</feature>
<keyword evidence="8 15" id="KW-0067">ATP-binding</keyword>
<accession>A0ABW1QGP6</accession>
<keyword evidence="11" id="KW-0413">Isomerase</keyword>
<evidence type="ECO:0000256" key="10">
    <source>
        <dbReference type="ARBA" id="ARBA00023204"/>
    </source>
</evidence>
<dbReference type="Pfam" id="PF00580">
    <property type="entry name" value="UvrD-helicase"/>
    <property type="match status" value="1"/>
</dbReference>
<evidence type="ECO:0000313" key="19">
    <source>
        <dbReference type="Proteomes" id="UP001596097"/>
    </source>
</evidence>
<evidence type="ECO:0000256" key="5">
    <source>
        <dbReference type="ARBA" id="ARBA00022801"/>
    </source>
</evidence>
<dbReference type="Pfam" id="PF12705">
    <property type="entry name" value="PDDEXK_1"/>
    <property type="match status" value="1"/>
</dbReference>
<evidence type="ECO:0000259" key="16">
    <source>
        <dbReference type="PROSITE" id="PS51198"/>
    </source>
</evidence>
<dbReference type="PROSITE" id="PS51217">
    <property type="entry name" value="UVRD_HELICASE_CTER"/>
    <property type="match status" value="1"/>
</dbReference>
<keyword evidence="7" id="KW-0269">Exonuclease</keyword>
<evidence type="ECO:0000256" key="11">
    <source>
        <dbReference type="ARBA" id="ARBA00023235"/>
    </source>
</evidence>
<dbReference type="Gene3D" id="3.40.50.300">
    <property type="entry name" value="P-loop containing nucleotide triphosphate hydrolases"/>
    <property type="match status" value="3"/>
</dbReference>
<dbReference type="PROSITE" id="PS51198">
    <property type="entry name" value="UVRD_HELICASE_ATP_BIND"/>
    <property type="match status" value="1"/>
</dbReference>
<sequence length="1102" mass="119818">MTAPAVELPQLIHDADHLRTVLGIPFSVEQMAAIQAPTDRPSAIIAGAGSGKTTVMAARVVWLVGHDGVLPGAILGLTFTNKAASELAHRVRQALETLAREAGVPDLLERYGTPTVSTYHAYAGALITEYGLLRGFEPDLRVTTDASRFQRAFRAIASYPGSLVYASTSIPTVIGEVLSLDGQMAEHLVTPDEVRRFDAEMRVDVERATVEQKPVKLHRELADVTRRRDELVMLVERYRAGKADDGVVDFSDQMERGARLALECDEVSRSQRERFSVVLLDEYQDTSVAQRDMLRGLFSGESGDGLGHCVTAVGDPCQGIYGWRGAAASNLTSFLDDFPADPDRRGASREEDATRGSLFHLLVNRRSRAEILDVANHVAAPYYHATEVVRPLVAADGTDGGTVRAALHETVTDEVDWIVDEVAAARTDPAGGVTPWSEIAVLVRTKSEIPALVAALRAEGIPVEVVGLSGLLAQPEVSDVVSVLRVLADQTANAALLRLLTGPRWRIGPRDLALLGRRAKQLVGAVREAPSASLEEELERSVRGTDPTEIVSLADAVDSPDDRGHPLPYSREARTRFAEMSRLLRSLRRRSSGSPADTARLAVTALGIDVELAATPGTAARVAQDNVSRLLDVIADVVSTDPSAGLAAILAYLDAEEDFNGGLEVASPSDSDSVKLLTVHTAKGLEWDVVLVPFLTADVFPSTRSRPAWTKSASALPHDLRGDGAELPVVEELSNAGHKDFQAAMKADAAMEEVRLAYVAFTRARRLLIASGHRWSRTRKDPSEPSPYLETVATWLRGRGSDAELWSPEPEHDADNPLRGRAESVVWPVEPAEDDLVRRRAAAALVRTYAAEPPAEPQPMLIEVGEADSPEESAQLARLALIDEEVERLLTEARRTQAETLEVPLPPNLSTTSLMAMRKDPAAFARNLARPLPRPPAPAARFGTRFHAWIEAHFGQQTLIGDDELPGLRDHDIEDEVELAELIRAFESGPMGDRTPYAIEEPFTLRLGGQLVNGRIDAVYRDGDAFEVVDWKTNRTADADPLQLAVYRLAWSEKHQVPLERVTATFHYVRLGESVTPTDLPDRAALEDLVRPVGDGVGSPRD</sequence>
<keyword evidence="9" id="KW-0238">DNA-binding</keyword>
<protein>
    <recommendedName>
        <fullName evidence="13">DNA 3'-5' helicase</fullName>
        <ecNumber evidence="13">5.6.2.4</ecNumber>
    </recommendedName>
</protein>
<keyword evidence="5 15" id="KW-0378">Hydrolase</keyword>
<dbReference type="SUPFAM" id="SSF52980">
    <property type="entry name" value="Restriction endonuclease-like"/>
    <property type="match status" value="1"/>
</dbReference>
<keyword evidence="10" id="KW-0234">DNA repair</keyword>
<comment type="caution">
    <text evidence="18">The sequence shown here is derived from an EMBL/GenBank/DDBJ whole genome shotgun (WGS) entry which is preliminary data.</text>
</comment>
<evidence type="ECO:0000256" key="13">
    <source>
        <dbReference type="ARBA" id="ARBA00034808"/>
    </source>
</evidence>
<evidence type="ECO:0000256" key="12">
    <source>
        <dbReference type="ARBA" id="ARBA00034617"/>
    </source>
</evidence>
<comment type="similarity">
    <text evidence="1">Belongs to the helicase family. UvrD subfamily.</text>
</comment>
<keyword evidence="2" id="KW-0540">Nuclease</keyword>
<dbReference type="InterPro" id="IPR000212">
    <property type="entry name" value="DNA_helicase_UvrD/REP"/>
</dbReference>
<comment type="catalytic activity">
    <reaction evidence="12">
        <text>Couples ATP hydrolysis with the unwinding of duplex DNA by translocating in the 3'-5' direction.</text>
        <dbReference type="EC" id="5.6.2.4"/>
    </reaction>
</comment>
<keyword evidence="3 15" id="KW-0547">Nucleotide-binding</keyword>
<evidence type="ECO:0000256" key="9">
    <source>
        <dbReference type="ARBA" id="ARBA00023125"/>
    </source>
</evidence>
<evidence type="ECO:0000256" key="14">
    <source>
        <dbReference type="ARBA" id="ARBA00048988"/>
    </source>
</evidence>
<dbReference type="EMBL" id="JBHSQL010000001">
    <property type="protein sequence ID" value="MFC6148153.1"/>
    <property type="molecule type" value="Genomic_DNA"/>
</dbReference>
<dbReference type="CDD" id="cd17932">
    <property type="entry name" value="DEXQc_UvrD"/>
    <property type="match status" value="1"/>
</dbReference>
<reference evidence="19" key="1">
    <citation type="journal article" date="2019" name="Int. J. Syst. Evol. Microbiol.">
        <title>The Global Catalogue of Microorganisms (GCM) 10K type strain sequencing project: providing services to taxonomists for standard genome sequencing and annotation.</title>
        <authorList>
            <consortium name="The Broad Institute Genomics Platform"/>
            <consortium name="The Broad Institute Genome Sequencing Center for Infectious Disease"/>
            <person name="Wu L."/>
            <person name="Ma J."/>
        </authorList>
    </citation>
    <scope>NUCLEOTIDE SEQUENCE [LARGE SCALE GENOMIC DNA]</scope>
    <source>
        <strain evidence="19">CGMCC 4.7198</strain>
    </source>
</reference>
<dbReference type="EC" id="5.6.2.4" evidence="13"/>
<evidence type="ECO:0000259" key="17">
    <source>
        <dbReference type="PROSITE" id="PS51217"/>
    </source>
</evidence>
<dbReference type="InterPro" id="IPR014017">
    <property type="entry name" value="DNA_helicase_UvrD-like_C"/>
</dbReference>
<proteinExistence type="inferred from homology"/>
<feature type="domain" description="UvrD-like helicase C-terminal" evidence="17">
    <location>
        <begin position="369"/>
        <end position="684"/>
    </location>
</feature>
<keyword evidence="4" id="KW-0227">DNA damage</keyword>
<dbReference type="InterPro" id="IPR027417">
    <property type="entry name" value="P-loop_NTPase"/>
</dbReference>
<dbReference type="Gene3D" id="3.90.320.10">
    <property type="match status" value="1"/>
</dbReference>
<dbReference type="Pfam" id="PF13361">
    <property type="entry name" value="UvrD_C"/>
    <property type="match status" value="1"/>
</dbReference>
<comment type="catalytic activity">
    <reaction evidence="14">
        <text>ATP + H2O = ADP + phosphate + H(+)</text>
        <dbReference type="Rhea" id="RHEA:13065"/>
        <dbReference type="ChEBI" id="CHEBI:15377"/>
        <dbReference type="ChEBI" id="CHEBI:15378"/>
        <dbReference type="ChEBI" id="CHEBI:30616"/>
        <dbReference type="ChEBI" id="CHEBI:43474"/>
        <dbReference type="ChEBI" id="CHEBI:456216"/>
        <dbReference type="EC" id="5.6.2.4"/>
    </reaction>
</comment>
<dbReference type="InterPro" id="IPR013986">
    <property type="entry name" value="DExx_box_DNA_helicase_dom_sf"/>
</dbReference>
<dbReference type="RefSeq" id="WP_228552876.1">
    <property type="nucleotide sequence ID" value="NZ_JBHSQL010000001.1"/>
</dbReference>
<feature type="domain" description="UvrD-like helicase ATP-binding" evidence="16">
    <location>
        <begin position="25"/>
        <end position="368"/>
    </location>
</feature>
<dbReference type="SUPFAM" id="SSF52540">
    <property type="entry name" value="P-loop containing nucleoside triphosphate hydrolases"/>
    <property type="match status" value="1"/>
</dbReference>